<evidence type="ECO:0000256" key="6">
    <source>
        <dbReference type="ARBA" id="ARBA00022741"/>
    </source>
</evidence>
<name>A0A011VXR2_RUMAL</name>
<keyword evidence="7 10" id="KW-0067">ATP-binding</keyword>
<evidence type="ECO:0000256" key="2">
    <source>
        <dbReference type="ARBA" id="ARBA00005019"/>
    </source>
</evidence>
<keyword evidence="4 10" id="KW-0808">Transferase</keyword>
<evidence type="ECO:0000256" key="3">
    <source>
        <dbReference type="ARBA" id="ARBA00022642"/>
    </source>
</evidence>
<sequence>MNIGVYGGTFDPIHKGHARLLELAKTLGGLDKVIVMPDRIPPHKVREDMASPEDRLEMCRLTFAGHDDIEVSDWEIRQEGKSYSVLTLRHFKKLYPEDRLWFIMGSDMLTTFTQWYCYEEILTLAGLICLTRYSGDDAELEKAAEELRAKGGDIKILPADAFEVSSSQLRKLIAQGEDCEGYLDSRVRKYINSKGLYRKREG</sequence>
<dbReference type="GO" id="GO:0004515">
    <property type="term" value="F:nicotinate-nucleotide adenylyltransferase activity"/>
    <property type="evidence" value="ECO:0007669"/>
    <property type="project" value="UniProtKB-UniRule"/>
</dbReference>
<dbReference type="UniPathway" id="UPA00253">
    <property type="reaction ID" value="UER00332"/>
</dbReference>
<reference evidence="12 13" key="1">
    <citation type="submission" date="2013-06" db="EMBL/GenBank/DDBJ databases">
        <title>Rumen cellulosomics: divergent fiber-degrading strategies revealed by comparative genome-wide analysis of six Ruminococcal strains.</title>
        <authorList>
            <person name="Dassa B."/>
            <person name="Borovok I."/>
            <person name="Lamed R."/>
            <person name="Flint H."/>
            <person name="Yeoman C.J."/>
            <person name="White B."/>
            <person name="Bayer E.A."/>
        </authorList>
    </citation>
    <scope>NUCLEOTIDE SEQUENCE [LARGE SCALE GENOMIC DNA]</scope>
    <source>
        <strain evidence="12 13">SY3</strain>
    </source>
</reference>
<organism evidence="12 13">
    <name type="scientific">Ruminococcus albus SY3</name>
    <dbReference type="NCBI Taxonomy" id="1341156"/>
    <lineage>
        <taxon>Bacteria</taxon>
        <taxon>Bacillati</taxon>
        <taxon>Bacillota</taxon>
        <taxon>Clostridia</taxon>
        <taxon>Eubacteriales</taxon>
        <taxon>Oscillospiraceae</taxon>
        <taxon>Ruminococcus</taxon>
    </lineage>
</organism>
<comment type="pathway">
    <text evidence="2 10">Cofactor biosynthesis; NAD(+) biosynthesis; deamido-NAD(+) from nicotinate D-ribonucleotide: step 1/1.</text>
</comment>
<dbReference type="Pfam" id="PF01467">
    <property type="entry name" value="CTP_transf_like"/>
    <property type="match status" value="1"/>
</dbReference>
<dbReference type="Gene3D" id="3.40.50.620">
    <property type="entry name" value="HUPs"/>
    <property type="match status" value="1"/>
</dbReference>
<dbReference type="SUPFAM" id="SSF52374">
    <property type="entry name" value="Nucleotidylyl transferase"/>
    <property type="match status" value="1"/>
</dbReference>
<keyword evidence="13" id="KW-1185">Reference proteome</keyword>
<evidence type="ECO:0000313" key="12">
    <source>
        <dbReference type="EMBL" id="EXM39373.1"/>
    </source>
</evidence>
<evidence type="ECO:0000256" key="1">
    <source>
        <dbReference type="ARBA" id="ARBA00002324"/>
    </source>
</evidence>
<comment type="caution">
    <text evidence="12">The sequence shown here is derived from an EMBL/GenBank/DDBJ whole genome shotgun (WGS) entry which is preliminary data.</text>
</comment>
<gene>
    <name evidence="10" type="primary">nadD</name>
    <name evidence="12" type="ORF">RASY3_05435</name>
</gene>
<feature type="domain" description="Cytidyltransferase-like" evidence="11">
    <location>
        <begin position="5"/>
        <end position="171"/>
    </location>
</feature>
<dbReference type="HAMAP" id="MF_00244">
    <property type="entry name" value="NaMN_adenylyltr"/>
    <property type="match status" value="1"/>
</dbReference>
<dbReference type="PANTHER" id="PTHR39321">
    <property type="entry name" value="NICOTINATE-NUCLEOTIDE ADENYLYLTRANSFERASE-RELATED"/>
    <property type="match status" value="1"/>
</dbReference>
<evidence type="ECO:0000313" key="13">
    <source>
        <dbReference type="Proteomes" id="UP000021369"/>
    </source>
</evidence>
<comment type="catalytic activity">
    <reaction evidence="9 10">
        <text>nicotinate beta-D-ribonucleotide + ATP + H(+) = deamido-NAD(+) + diphosphate</text>
        <dbReference type="Rhea" id="RHEA:22860"/>
        <dbReference type="ChEBI" id="CHEBI:15378"/>
        <dbReference type="ChEBI" id="CHEBI:30616"/>
        <dbReference type="ChEBI" id="CHEBI:33019"/>
        <dbReference type="ChEBI" id="CHEBI:57502"/>
        <dbReference type="ChEBI" id="CHEBI:58437"/>
        <dbReference type="EC" id="2.7.7.18"/>
    </reaction>
</comment>
<dbReference type="EMBL" id="JEOB01000002">
    <property type="protein sequence ID" value="EXM39373.1"/>
    <property type="molecule type" value="Genomic_DNA"/>
</dbReference>
<dbReference type="Proteomes" id="UP000021369">
    <property type="component" value="Unassembled WGS sequence"/>
</dbReference>
<dbReference type="AlphaFoldDB" id="A0A011VXR2"/>
<keyword evidence="3 10" id="KW-0662">Pyridine nucleotide biosynthesis</keyword>
<comment type="function">
    <text evidence="1 10">Catalyzes the reversible adenylation of nicotinate mononucleotide (NaMN) to nicotinic acid adenine dinucleotide (NaAD).</text>
</comment>
<protein>
    <recommendedName>
        <fullName evidence="10">Probable nicotinate-nucleotide adenylyltransferase</fullName>
        <ecNumber evidence="10">2.7.7.18</ecNumber>
    </recommendedName>
    <alternativeName>
        <fullName evidence="10">Deamido-NAD(+) diphosphorylase</fullName>
    </alternativeName>
    <alternativeName>
        <fullName evidence="10">Deamido-NAD(+) pyrophosphorylase</fullName>
    </alternativeName>
    <alternativeName>
        <fullName evidence="10">Nicotinate mononucleotide adenylyltransferase</fullName>
        <shortName evidence="10">NaMN adenylyltransferase</shortName>
    </alternativeName>
</protein>
<dbReference type="GO" id="GO:0009435">
    <property type="term" value="P:NAD+ biosynthetic process"/>
    <property type="evidence" value="ECO:0007669"/>
    <property type="project" value="UniProtKB-UniRule"/>
</dbReference>
<dbReference type="CDD" id="cd02165">
    <property type="entry name" value="NMNAT"/>
    <property type="match status" value="1"/>
</dbReference>
<dbReference type="PANTHER" id="PTHR39321:SF3">
    <property type="entry name" value="PHOSPHOPANTETHEINE ADENYLYLTRANSFERASE"/>
    <property type="match status" value="1"/>
</dbReference>
<dbReference type="InterPro" id="IPR005248">
    <property type="entry name" value="NadD/NMNAT"/>
</dbReference>
<accession>A0A011VXR2</accession>
<evidence type="ECO:0000256" key="7">
    <source>
        <dbReference type="ARBA" id="ARBA00022840"/>
    </source>
</evidence>
<dbReference type="GO" id="GO:0005524">
    <property type="term" value="F:ATP binding"/>
    <property type="evidence" value="ECO:0007669"/>
    <property type="project" value="UniProtKB-KW"/>
</dbReference>
<evidence type="ECO:0000256" key="4">
    <source>
        <dbReference type="ARBA" id="ARBA00022679"/>
    </source>
</evidence>
<dbReference type="NCBIfam" id="TIGR00125">
    <property type="entry name" value="cyt_tran_rel"/>
    <property type="match status" value="1"/>
</dbReference>
<dbReference type="InterPro" id="IPR014729">
    <property type="entry name" value="Rossmann-like_a/b/a_fold"/>
</dbReference>
<comment type="similarity">
    <text evidence="10">Belongs to the NadD family.</text>
</comment>
<evidence type="ECO:0000256" key="9">
    <source>
        <dbReference type="ARBA" id="ARBA00048721"/>
    </source>
</evidence>
<dbReference type="PATRIC" id="fig|1341156.4.peg.1504"/>
<keyword evidence="8 10" id="KW-0520">NAD</keyword>
<dbReference type="OrthoDB" id="5295945at2"/>
<evidence type="ECO:0000259" key="11">
    <source>
        <dbReference type="Pfam" id="PF01467"/>
    </source>
</evidence>
<dbReference type="InterPro" id="IPR004821">
    <property type="entry name" value="Cyt_trans-like"/>
</dbReference>
<proteinExistence type="inferred from homology"/>
<evidence type="ECO:0000256" key="10">
    <source>
        <dbReference type="HAMAP-Rule" id="MF_00244"/>
    </source>
</evidence>
<keyword evidence="5 10" id="KW-0548">Nucleotidyltransferase</keyword>
<keyword evidence="6 10" id="KW-0547">Nucleotide-binding</keyword>
<dbReference type="NCBIfam" id="TIGR00482">
    <property type="entry name" value="nicotinate (nicotinamide) nucleotide adenylyltransferase"/>
    <property type="match status" value="1"/>
</dbReference>
<evidence type="ECO:0000256" key="8">
    <source>
        <dbReference type="ARBA" id="ARBA00023027"/>
    </source>
</evidence>
<dbReference type="EC" id="2.7.7.18" evidence="10"/>
<evidence type="ECO:0000256" key="5">
    <source>
        <dbReference type="ARBA" id="ARBA00022695"/>
    </source>
</evidence>